<sequence>MGNIQLTLFTFGKRFDMNNSAMAKKYARVNPSADEFCKFQLKLNQCSNLFVVHEVLLYVYESSGEFDSIMPKCNYRITSTVDFCQMITGASYLVKKENSKQYFNFNFYYKFDQFIYLEDESIIMPALTNGKLPAFLMKCTYSRKEHHRMVRREARRCGEGGDEFSSDQLDAQAERKKQSDDSRRRLEGTFADLRSVFVVPNCSTTMGFHTDAGYSYCTSTLAIMLNSGKWLNICDCFGKTFLFIVLISKDISSVFFYIASVNVIPYPDVYDWSTHLERDNLATKQKVRERQLTFSAIPAYLSIVNRSAYRLGDNVLS</sequence>
<evidence type="ECO:0000313" key="3">
    <source>
        <dbReference type="Proteomes" id="UP000054632"/>
    </source>
</evidence>
<dbReference type="EMBL" id="JYDR01000065">
    <property type="protein sequence ID" value="KRY70925.1"/>
    <property type="molecule type" value="Genomic_DNA"/>
</dbReference>
<name>A0A0V1EAS9_TRIPS</name>
<evidence type="ECO:0000313" key="2">
    <source>
        <dbReference type="EMBL" id="KRY70925.1"/>
    </source>
</evidence>
<feature type="region of interest" description="Disordered" evidence="1">
    <location>
        <begin position="158"/>
        <end position="180"/>
    </location>
</feature>
<dbReference type="Proteomes" id="UP000054632">
    <property type="component" value="Unassembled WGS sequence"/>
</dbReference>
<organism evidence="2 3">
    <name type="scientific">Trichinella pseudospiralis</name>
    <name type="common">Parasitic roundworm</name>
    <dbReference type="NCBI Taxonomy" id="6337"/>
    <lineage>
        <taxon>Eukaryota</taxon>
        <taxon>Metazoa</taxon>
        <taxon>Ecdysozoa</taxon>
        <taxon>Nematoda</taxon>
        <taxon>Enoplea</taxon>
        <taxon>Dorylaimia</taxon>
        <taxon>Trichinellida</taxon>
        <taxon>Trichinellidae</taxon>
        <taxon>Trichinella</taxon>
    </lineage>
</organism>
<dbReference type="AlphaFoldDB" id="A0A0V1EAS9"/>
<accession>A0A0V1EAS9</accession>
<reference evidence="2 3" key="1">
    <citation type="submission" date="2015-01" db="EMBL/GenBank/DDBJ databases">
        <title>Evolution of Trichinella species and genotypes.</title>
        <authorList>
            <person name="Korhonen P.K."/>
            <person name="Edoardo P."/>
            <person name="Giuseppe L.R."/>
            <person name="Gasser R.B."/>
        </authorList>
    </citation>
    <scope>NUCLEOTIDE SEQUENCE [LARGE SCALE GENOMIC DNA]</scope>
    <source>
        <strain evidence="2">ISS13</strain>
    </source>
</reference>
<protein>
    <submittedName>
        <fullName evidence="2">Uncharacterized protein</fullName>
    </submittedName>
</protein>
<comment type="caution">
    <text evidence="2">The sequence shown here is derived from an EMBL/GenBank/DDBJ whole genome shotgun (WGS) entry which is preliminary data.</text>
</comment>
<proteinExistence type="predicted"/>
<evidence type="ECO:0000256" key="1">
    <source>
        <dbReference type="SAM" id="MobiDB-lite"/>
    </source>
</evidence>
<gene>
    <name evidence="2" type="ORF">T4A_13401</name>
</gene>